<organism evidence="1 2">
    <name type="scientific">Synechocystis salina LEGE 00031</name>
    <dbReference type="NCBI Taxonomy" id="1828736"/>
    <lineage>
        <taxon>Bacteria</taxon>
        <taxon>Bacillati</taxon>
        <taxon>Cyanobacteriota</taxon>
        <taxon>Cyanophyceae</taxon>
        <taxon>Synechococcales</taxon>
        <taxon>Merismopediaceae</taxon>
        <taxon>Synechocystis</taxon>
    </lineage>
</organism>
<dbReference type="EMBL" id="JADEVV010000011">
    <property type="protein sequence ID" value="MBE9253324.1"/>
    <property type="molecule type" value="Genomic_DNA"/>
</dbReference>
<sequence>MTNTPKRNLKPTFQLTPVDKPDMSPYLFHLTTKDNLIQILKDKFLKLQKPRGSHSDKHDYAMVCFTESPPFALDFFRYRWNDNKDRDDLKYGIGFSKEKMVRKGVRPTAYFDRELIKLVQWLQEKLNNNKEKYEVENKEMHKLAGQISPLIFGNINSRNNLQGYSWEREWRYTKGNKEDIEKETEEEYKLKFNYDEITYICCPDEDKRQIQEIVGNTPNIKYLKTWEEYNEIIDFLSAKDSYQEDEVEELEEKQHRIRNLIIRYESGYQQIDKLKEHLDHITESIEDKIERQNIINIISNKLGKDAATGGVEKIIKKSNMSIERIVNNLAYTLCSEYTDPGRFLFKSIEKDYYTTCSEDKKIDEVNKQKNKIMGELDQFRKIAGS</sequence>
<evidence type="ECO:0000313" key="2">
    <source>
        <dbReference type="Proteomes" id="UP000658720"/>
    </source>
</evidence>
<protein>
    <submittedName>
        <fullName evidence="1">Uncharacterized protein</fullName>
    </submittedName>
</protein>
<accession>A0ABR9VPS2</accession>
<reference evidence="1 2" key="1">
    <citation type="submission" date="2020-10" db="EMBL/GenBank/DDBJ databases">
        <authorList>
            <person name="Castelo-Branco R."/>
            <person name="Eusebio N."/>
            <person name="Adriana R."/>
            <person name="Vieira A."/>
            <person name="Brugerolle De Fraissinette N."/>
            <person name="Rezende De Castro R."/>
            <person name="Schneider M.P."/>
            <person name="Vasconcelos V."/>
            <person name="Leao P.N."/>
        </authorList>
    </citation>
    <scope>NUCLEOTIDE SEQUENCE [LARGE SCALE GENOMIC DNA]</scope>
    <source>
        <strain evidence="1 2">LEGE 00031</strain>
    </source>
</reference>
<evidence type="ECO:0000313" key="1">
    <source>
        <dbReference type="EMBL" id="MBE9253324.1"/>
    </source>
</evidence>
<gene>
    <name evidence="1" type="ORF">IQ217_05480</name>
</gene>
<comment type="caution">
    <text evidence="1">The sequence shown here is derived from an EMBL/GenBank/DDBJ whole genome shotgun (WGS) entry which is preliminary data.</text>
</comment>
<name>A0ABR9VPS2_9SYNC</name>
<dbReference type="Proteomes" id="UP000658720">
    <property type="component" value="Unassembled WGS sequence"/>
</dbReference>
<keyword evidence="2" id="KW-1185">Reference proteome</keyword>
<dbReference type="RefSeq" id="WP_194019200.1">
    <property type="nucleotide sequence ID" value="NZ_JADEVV010000011.1"/>
</dbReference>
<proteinExistence type="predicted"/>